<protein>
    <recommendedName>
        <fullName evidence="4">Parathyroid hormone</fullName>
    </recommendedName>
</protein>
<organism evidence="10 11">
    <name type="scientific">Paramormyrops kingsleyae</name>
    <dbReference type="NCBI Taxonomy" id="1676925"/>
    <lineage>
        <taxon>Eukaryota</taxon>
        <taxon>Metazoa</taxon>
        <taxon>Chordata</taxon>
        <taxon>Craniata</taxon>
        <taxon>Vertebrata</taxon>
        <taxon>Euteleostomi</taxon>
        <taxon>Actinopterygii</taxon>
        <taxon>Neopterygii</taxon>
        <taxon>Teleostei</taxon>
        <taxon>Osteoglossocephala</taxon>
        <taxon>Osteoglossomorpha</taxon>
        <taxon>Osteoglossiformes</taxon>
        <taxon>Mormyridae</taxon>
        <taxon>Paramormyrops</taxon>
    </lineage>
</organism>
<comment type="function">
    <text evidence="9">Parathyroid hormone elevates calcium level by dissolving the salts in bone and preventing their renal excretion. Acts by binding to its receptor, PTH1R, activating G protein-coupled receptor signaling. Stimulates [1-14C]-2-deoxy-D-glucose (2DG) transport and glycogen synthesis in osteoblastic cells.</text>
</comment>
<evidence type="ECO:0000256" key="9">
    <source>
        <dbReference type="ARBA" id="ARBA00093407"/>
    </source>
</evidence>
<dbReference type="PANTHER" id="PTHR10541:SF2">
    <property type="entry name" value="PARATHYROID HORMONE"/>
    <property type="match status" value="1"/>
</dbReference>
<dbReference type="PROSITE" id="PS00335">
    <property type="entry name" value="PARATHYROID"/>
    <property type="match status" value="1"/>
</dbReference>
<accession>A0A3B3QL93</accession>
<comment type="subcellular location">
    <subcellularLocation>
        <location evidence="1">Secreted</location>
    </subcellularLocation>
</comment>
<dbReference type="Pfam" id="PF01279">
    <property type="entry name" value="Parathyroid"/>
    <property type="match status" value="1"/>
</dbReference>
<dbReference type="SMART" id="SM00087">
    <property type="entry name" value="PTH"/>
    <property type="match status" value="1"/>
</dbReference>
<comment type="similarity">
    <text evidence="2">Belongs to the parathyroid hormone family.</text>
</comment>
<comment type="subunit">
    <text evidence="3">Interacts with PTH1R (via N-terminal extracellular domain).</text>
</comment>
<keyword evidence="6" id="KW-0165">Cleavage on pair of basic residues</keyword>
<dbReference type="GO" id="GO:0006874">
    <property type="term" value="P:intracellular calcium ion homeostasis"/>
    <property type="evidence" value="ECO:0007669"/>
    <property type="project" value="InterPro"/>
</dbReference>
<reference evidence="10" key="1">
    <citation type="submission" date="2025-08" db="UniProtKB">
        <authorList>
            <consortium name="Ensembl"/>
        </authorList>
    </citation>
    <scope>IDENTIFICATION</scope>
</reference>
<evidence type="ECO:0000313" key="10">
    <source>
        <dbReference type="Ensembl" id="ENSPKIP00000006330.1"/>
    </source>
</evidence>
<evidence type="ECO:0000256" key="4">
    <source>
        <dbReference type="ARBA" id="ARBA00022135"/>
    </source>
</evidence>
<evidence type="ECO:0000256" key="3">
    <source>
        <dbReference type="ARBA" id="ARBA00011605"/>
    </source>
</evidence>
<evidence type="ECO:0000313" key="11">
    <source>
        <dbReference type="Proteomes" id="UP000261540"/>
    </source>
</evidence>
<dbReference type="GeneTree" id="ENSGT01110000267728"/>
<dbReference type="Proteomes" id="UP000261540">
    <property type="component" value="Unplaced"/>
</dbReference>
<evidence type="ECO:0000256" key="2">
    <source>
        <dbReference type="ARBA" id="ARBA00006307"/>
    </source>
</evidence>
<evidence type="ECO:0000256" key="8">
    <source>
        <dbReference type="ARBA" id="ARBA00022729"/>
    </source>
</evidence>
<keyword evidence="5" id="KW-0964">Secreted</keyword>
<dbReference type="InterPro" id="IPR001415">
    <property type="entry name" value="PTH/PTH-rel"/>
</dbReference>
<dbReference type="AlphaFoldDB" id="A0A3B3QL93"/>
<name>A0A3B3QL93_9TELE</name>
<dbReference type="STRING" id="1676925.ENSPKIP00000006330"/>
<dbReference type="InterPro" id="IPR003625">
    <property type="entry name" value="PTH"/>
</dbReference>
<evidence type="ECO:0000256" key="1">
    <source>
        <dbReference type="ARBA" id="ARBA00004613"/>
    </source>
</evidence>
<evidence type="ECO:0000256" key="7">
    <source>
        <dbReference type="ARBA" id="ARBA00022702"/>
    </source>
</evidence>
<keyword evidence="8" id="KW-0732">Signal</keyword>
<keyword evidence="11" id="KW-1185">Reference proteome</keyword>
<proteinExistence type="inferred from homology"/>
<reference evidence="10" key="2">
    <citation type="submission" date="2025-09" db="UniProtKB">
        <authorList>
            <consortium name="Ensembl"/>
        </authorList>
    </citation>
    <scope>IDENTIFICATION</scope>
</reference>
<dbReference type="PANTHER" id="PTHR10541">
    <property type="entry name" value="PARATHYROID HORMONE"/>
    <property type="match status" value="1"/>
</dbReference>
<dbReference type="Ensembl" id="ENSPKIT00000030353.1">
    <property type="protein sequence ID" value="ENSPKIP00000006330.1"/>
    <property type="gene ID" value="ENSPKIG00000022656.1"/>
</dbReference>
<evidence type="ECO:0000256" key="5">
    <source>
        <dbReference type="ARBA" id="ARBA00022525"/>
    </source>
</evidence>
<evidence type="ECO:0000256" key="6">
    <source>
        <dbReference type="ARBA" id="ARBA00022685"/>
    </source>
</evidence>
<keyword evidence="7" id="KW-0372">Hormone</keyword>
<dbReference type="GO" id="GO:0005576">
    <property type="term" value="C:extracellular region"/>
    <property type="evidence" value="ECO:0007669"/>
    <property type="project" value="UniProtKB-SubCell"/>
</dbReference>
<sequence>PRAGVGNLIQKGPLCASFRSNSLITRRSVSEVQLMHNLGEHRHLQERQDWIQTKLREIHTATLKGGDGWPELEELCSLLLSFVCPDAAYIDR</sequence>
<dbReference type="GO" id="GO:0005179">
    <property type="term" value="F:hormone activity"/>
    <property type="evidence" value="ECO:0007669"/>
    <property type="project" value="UniProtKB-KW"/>
</dbReference>